<dbReference type="EMBL" id="MN740298">
    <property type="protein sequence ID" value="QHT98925.1"/>
    <property type="molecule type" value="Genomic_DNA"/>
</dbReference>
<dbReference type="GO" id="GO:0004799">
    <property type="term" value="F:thymidylate synthase activity"/>
    <property type="evidence" value="ECO:0007669"/>
    <property type="project" value="UniProtKB-EC"/>
</dbReference>
<dbReference type="GO" id="GO:0005829">
    <property type="term" value="C:cytosol"/>
    <property type="evidence" value="ECO:0007669"/>
    <property type="project" value="TreeGrafter"/>
</dbReference>
<evidence type="ECO:0000259" key="4">
    <source>
        <dbReference type="Pfam" id="PF00303"/>
    </source>
</evidence>
<keyword evidence="2" id="KW-0489">Methyltransferase</keyword>
<dbReference type="InterPro" id="IPR023451">
    <property type="entry name" value="Thymidate_synth/dCMP_Mease_dom"/>
</dbReference>
<evidence type="ECO:0000256" key="1">
    <source>
        <dbReference type="ARBA" id="ARBA00011947"/>
    </source>
</evidence>
<organism evidence="5">
    <name type="scientific">viral metagenome</name>
    <dbReference type="NCBI Taxonomy" id="1070528"/>
    <lineage>
        <taxon>unclassified sequences</taxon>
        <taxon>metagenomes</taxon>
        <taxon>organismal metagenomes</taxon>
    </lineage>
</organism>
<dbReference type="InterPro" id="IPR000398">
    <property type="entry name" value="Thymidylate_synthase"/>
</dbReference>
<dbReference type="Pfam" id="PF00303">
    <property type="entry name" value="Thymidylat_synt"/>
    <property type="match status" value="1"/>
</dbReference>
<reference evidence="5" key="1">
    <citation type="journal article" date="2020" name="Nature">
        <title>Giant virus diversity and host interactions through global metagenomics.</title>
        <authorList>
            <person name="Schulz F."/>
            <person name="Roux S."/>
            <person name="Paez-Espino D."/>
            <person name="Jungbluth S."/>
            <person name="Walsh D.A."/>
            <person name="Denef V.J."/>
            <person name="McMahon K.D."/>
            <person name="Konstantinidis K.T."/>
            <person name="Eloe-Fadrosh E.A."/>
            <person name="Kyrpides N.C."/>
            <person name="Woyke T."/>
        </authorList>
    </citation>
    <scope>NUCLEOTIDE SEQUENCE</scope>
    <source>
        <strain evidence="5">GVMAG-M-3300025695-21</strain>
    </source>
</reference>
<accession>A0A6C0J2N0</accession>
<dbReference type="SUPFAM" id="SSF55831">
    <property type="entry name" value="Thymidylate synthase/dCMP hydroxymethylase"/>
    <property type="match status" value="1"/>
</dbReference>
<feature type="domain" description="Thymidylate synthase/dCMP hydroxymethylase" evidence="4">
    <location>
        <begin position="10"/>
        <end position="295"/>
    </location>
</feature>
<name>A0A6C0J2N0_9ZZZZ</name>
<protein>
    <recommendedName>
        <fullName evidence="1">thymidylate synthase</fullName>
        <ecNumber evidence="1">2.1.1.45</ecNumber>
    </recommendedName>
</protein>
<dbReference type="GO" id="GO:0032259">
    <property type="term" value="P:methylation"/>
    <property type="evidence" value="ECO:0007669"/>
    <property type="project" value="UniProtKB-KW"/>
</dbReference>
<dbReference type="InterPro" id="IPR045097">
    <property type="entry name" value="Thymidate_synth/dCMP_Mease"/>
</dbReference>
<evidence type="ECO:0000313" key="5">
    <source>
        <dbReference type="EMBL" id="QHT98925.1"/>
    </source>
</evidence>
<dbReference type="PRINTS" id="PR00108">
    <property type="entry name" value="THYMDSNTHASE"/>
</dbReference>
<dbReference type="Gene3D" id="3.30.572.10">
    <property type="entry name" value="Thymidylate synthase/dCMP hydroxymethylase domain"/>
    <property type="match status" value="1"/>
</dbReference>
<dbReference type="GO" id="GO:0006231">
    <property type="term" value="P:dTMP biosynthetic process"/>
    <property type="evidence" value="ECO:0007669"/>
    <property type="project" value="InterPro"/>
</dbReference>
<evidence type="ECO:0000256" key="3">
    <source>
        <dbReference type="ARBA" id="ARBA00022679"/>
    </source>
</evidence>
<sequence length="296" mass="33984">MKNSYDGEEGYIELLKDTLIYGEETNGRNGKVLSRFGVMITFENIDTLFPLLTTKKMFTKGIIHELLWFIRGSTNANELKEKGVNIWNGNTTRKFLDSVGLYDCPEGEIGAGYGHQWRSFNGDYPKNNENKGFDQLKYVIQELMNNSRRAVLSAWNPCQLNKMALPPCHILYNFYKDKNGLSCMLNMRSNDVFLGQPFNIASVALFTMIIAKVLHLPAYKICISISDLHIYDEHIDAVKTQIERIPYKLPKMTINSNPPPLVSSIEEKIKWVESLNYEDFKLTDYFSHNAIKAPMK</sequence>
<dbReference type="GO" id="GO:0005739">
    <property type="term" value="C:mitochondrion"/>
    <property type="evidence" value="ECO:0007669"/>
    <property type="project" value="TreeGrafter"/>
</dbReference>
<dbReference type="NCBIfam" id="TIGR03284">
    <property type="entry name" value="thym_sym"/>
    <property type="match status" value="1"/>
</dbReference>
<dbReference type="AlphaFoldDB" id="A0A6C0J2N0"/>
<dbReference type="InterPro" id="IPR036926">
    <property type="entry name" value="Thymidate_synth/dCMP_Mease_sf"/>
</dbReference>
<proteinExistence type="predicted"/>
<dbReference type="PANTHER" id="PTHR11548:SF2">
    <property type="entry name" value="THYMIDYLATE SYNTHASE"/>
    <property type="match status" value="1"/>
</dbReference>
<evidence type="ECO:0000256" key="2">
    <source>
        <dbReference type="ARBA" id="ARBA00022603"/>
    </source>
</evidence>
<dbReference type="CDD" id="cd00351">
    <property type="entry name" value="TS_Pyrimidine_HMase"/>
    <property type="match status" value="1"/>
</dbReference>
<dbReference type="EC" id="2.1.1.45" evidence="1"/>
<keyword evidence="3" id="KW-0808">Transferase</keyword>
<dbReference type="PANTHER" id="PTHR11548">
    <property type="entry name" value="THYMIDYLATE SYNTHASE 1"/>
    <property type="match status" value="1"/>
</dbReference>